<reference evidence="9" key="1">
    <citation type="submission" date="2013-06" db="EMBL/GenBank/DDBJ databases">
        <authorList>
            <person name="Zhao Q."/>
        </authorList>
    </citation>
    <scope>NUCLEOTIDE SEQUENCE</scope>
    <source>
        <strain evidence="9">cv. W1943</strain>
    </source>
</reference>
<dbReference type="EnsemblPlants" id="ORUFI12G21830.1">
    <property type="protein sequence ID" value="ORUFI12G21830.1"/>
    <property type="gene ID" value="ORUFI12G21830"/>
</dbReference>
<dbReference type="PANTHER" id="PTHR12863">
    <property type="entry name" value="FATTY ACID HYDROXYLASE"/>
    <property type="match status" value="1"/>
</dbReference>
<keyword evidence="2" id="KW-0812">Transmembrane</keyword>
<dbReference type="STRING" id="4529.A0A0E0RKB6"/>
<keyword evidence="3" id="KW-0256">Endoplasmic reticulum</keyword>
<keyword evidence="7" id="KW-0472">Membrane</keyword>
<evidence type="ECO:0000256" key="2">
    <source>
        <dbReference type="ARBA" id="ARBA00022692"/>
    </source>
</evidence>
<keyword evidence="9" id="KW-1185">Reference proteome</keyword>
<sequence length="78" mass="9007">MDSSKKMVGHLGEQYQEWVHQPIVSKEGPRLFANDVLEKYHLNHHFRIQNKGFGITSTLWDHVFGTLPSTKTIDKKSS</sequence>
<dbReference type="Gramene" id="ORUFI12G21830.1">
    <property type="protein sequence ID" value="ORUFI12G21830.1"/>
    <property type="gene ID" value="ORUFI12G21830"/>
</dbReference>
<evidence type="ECO:0000256" key="6">
    <source>
        <dbReference type="ARBA" id="ARBA00023098"/>
    </source>
</evidence>
<organism evidence="8 9">
    <name type="scientific">Oryza rufipogon</name>
    <name type="common">Brownbeard rice</name>
    <name type="synonym">Asian wild rice</name>
    <dbReference type="NCBI Taxonomy" id="4529"/>
    <lineage>
        <taxon>Eukaryota</taxon>
        <taxon>Viridiplantae</taxon>
        <taxon>Streptophyta</taxon>
        <taxon>Embryophyta</taxon>
        <taxon>Tracheophyta</taxon>
        <taxon>Spermatophyta</taxon>
        <taxon>Magnoliopsida</taxon>
        <taxon>Liliopsida</taxon>
        <taxon>Poales</taxon>
        <taxon>Poaceae</taxon>
        <taxon>BOP clade</taxon>
        <taxon>Oryzoideae</taxon>
        <taxon>Oryzeae</taxon>
        <taxon>Oryzinae</taxon>
        <taxon>Oryza</taxon>
    </lineage>
</organism>
<dbReference type="eggNOG" id="KOG0539">
    <property type="taxonomic scope" value="Eukaryota"/>
</dbReference>
<keyword evidence="5" id="KW-0560">Oxidoreductase</keyword>
<proteinExistence type="predicted"/>
<dbReference type="HOGENOM" id="CLU_2626292_0_0_1"/>
<keyword evidence="6" id="KW-0443">Lipid metabolism</keyword>
<evidence type="ECO:0000313" key="9">
    <source>
        <dbReference type="Proteomes" id="UP000008022"/>
    </source>
</evidence>
<reference evidence="8" key="2">
    <citation type="submission" date="2015-06" db="UniProtKB">
        <authorList>
            <consortium name="EnsemblPlants"/>
        </authorList>
    </citation>
    <scope>IDENTIFICATION</scope>
</reference>
<evidence type="ECO:0000256" key="7">
    <source>
        <dbReference type="ARBA" id="ARBA00023136"/>
    </source>
</evidence>
<dbReference type="AlphaFoldDB" id="A0A0E0RKB6"/>
<evidence type="ECO:0000256" key="1">
    <source>
        <dbReference type="ARBA" id="ARBA00004477"/>
    </source>
</evidence>
<evidence type="ECO:0000256" key="3">
    <source>
        <dbReference type="ARBA" id="ARBA00022824"/>
    </source>
</evidence>
<comment type="subcellular location">
    <subcellularLocation>
        <location evidence="1">Endoplasmic reticulum membrane</location>
        <topology evidence="1">Multi-pass membrane protein</topology>
    </subcellularLocation>
</comment>
<dbReference type="Proteomes" id="UP000008022">
    <property type="component" value="Unassembled WGS sequence"/>
</dbReference>
<dbReference type="GO" id="GO:0005789">
    <property type="term" value="C:endoplasmic reticulum membrane"/>
    <property type="evidence" value="ECO:0007669"/>
    <property type="project" value="UniProtKB-SubCell"/>
</dbReference>
<dbReference type="GO" id="GO:0080132">
    <property type="term" value="F:fatty acid 2-hydroxylase activity"/>
    <property type="evidence" value="ECO:0007669"/>
    <property type="project" value="InterPro"/>
</dbReference>
<dbReference type="InterPro" id="IPR014430">
    <property type="entry name" value="Scs7"/>
</dbReference>
<name>A0A0E0RKB6_ORYRU</name>
<accession>A0A0E0RKB6</accession>
<evidence type="ECO:0000256" key="5">
    <source>
        <dbReference type="ARBA" id="ARBA00023002"/>
    </source>
</evidence>
<keyword evidence="4" id="KW-1133">Transmembrane helix</keyword>
<evidence type="ECO:0000313" key="8">
    <source>
        <dbReference type="EnsemblPlants" id="ORUFI12G21830.1"/>
    </source>
</evidence>
<protein>
    <submittedName>
        <fullName evidence="8">Uncharacterized protein</fullName>
    </submittedName>
</protein>
<evidence type="ECO:0000256" key="4">
    <source>
        <dbReference type="ARBA" id="ARBA00022989"/>
    </source>
</evidence>
<dbReference type="PANTHER" id="PTHR12863:SF1">
    <property type="entry name" value="FATTY ACID 2-HYDROXYLASE"/>
    <property type="match status" value="1"/>
</dbReference>
<dbReference type="GO" id="GO:0006631">
    <property type="term" value="P:fatty acid metabolic process"/>
    <property type="evidence" value="ECO:0007669"/>
    <property type="project" value="TreeGrafter"/>
</dbReference>